<protein>
    <submittedName>
        <fullName evidence="1">Uncharacterized protein</fullName>
    </submittedName>
</protein>
<dbReference type="Proteomes" id="UP000318138">
    <property type="component" value="Chromosome"/>
</dbReference>
<reference evidence="2" key="1">
    <citation type="submission" date="2019-07" db="EMBL/GenBank/DDBJ databases">
        <title>Bacillus alkalisoli sp. nov. isolated from saline soil.</title>
        <authorList>
            <person name="Sun J.-Q."/>
            <person name="Xu L."/>
        </authorList>
    </citation>
    <scope>NUCLEOTIDE SEQUENCE [LARGE SCALE GENOMIC DNA]</scope>
    <source>
        <strain evidence="2">M4U3P1</strain>
    </source>
</reference>
<keyword evidence="2" id="KW-1185">Reference proteome</keyword>
<dbReference type="EMBL" id="CP041372">
    <property type="protein sequence ID" value="QKS72321.1"/>
    <property type="molecule type" value="Genomic_DNA"/>
</dbReference>
<name>A0A859FH00_9BACI</name>
<evidence type="ECO:0000313" key="2">
    <source>
        <dbReference type="Proteomes" id="UP000318138"/>
    </source>
</evidence>
<gene>
    <name evidence="1" type="ORF">FLK61_37445</name>
</gene>
<dbReference type="AlphaFoldDB" id="A0A859FH00"/>
<accession>A0A859FH00</accession>
<organism evidence="1 2">
    <name type="scientific">Paenalkalicoccus suaedae</name>
    <dbReference type="NCBI Taxonomy" id="2592382"/>
    <lineage>
        <taxon>Bacteria</taxon>
        <taxon>Bacillati</taxon>
        <taxon>Bacillota</taxon>
        <taxon>Bacilli</taxon>
        <taxon>Bacillales</taxon>
        <taxon>Bacillaceae</taxon>
        <taxon>Paenalkalicoccus</taxon>
    </lineage>
</organism>
<dbReference type="RefSeq" id="WP_176010302.1">
    <property type="nucleotide sequence ID" value="NZ_CP041372.2"/>
</dbReference>
<sequence>MRIRHRIVYDKTDINPTFIRFLKDHNANIQEDEIDLVVAYIVEKEEEEWRKEFERLLDREDLSSIAESIYSKSEMKNATWYTIRPTYRWEYPQPEDEYVETTFDTTHYCEGCGCGLRQKQEFKVKKNPKWGKRNFLMLHWIEDELFVTNHVVHALKENGLKGYEIHDVLKSKGNEPLNEIKQIHVQRTLEPALIDLEQSVNEVMTCRKCGSIKYIYTARGFTFKKMHLIT</sequence>
<evidence type="ECO:0000313" key="1">
    <source>
        <dbReference type="EMBL" id="QKS72321.1"/>
    </source>
</evidence>
<proteinExistence type="predicted"/>
<dbReference type="KEGG" id="psua:FLK61_37445"/>